<organism evidence="2 3">
    <name type="scientific">Centaurea solstitialis</name>
    <name type="common">yellow star-thistle</name>
    <dbReference type="NCBI Taxonomy" id="347529"/>
    <lineage>
        <taxon>Eukaryota</taxon>
        <taxon>Viridiplantae</taxon>
        <taxon>Streptophyta</taxon>
        <taxon>Embryophyta</taxon>
        <taxon>Tracheophyta</taxon>
        <taxon>Spermatophyta</taxon>
        <taxon>Magnoliopsida</taxon>
        <taxon>eudicotyledons</taxon>
        <taxon>Gunneridae</taxon>
        <taxon>Pentapetalae</taxon>
        <taxon>asterids</taxon>
        <taxon>campanulids</taxon>
        <taxon>Asterales</taxon>
        <taxon>Asteraceae</taxon>
        <taxon>Carduoideae</taxon>
        <taxon>Cardueae</taxon>
        <taxon>Centaureinae</taxon>
        <taxon>Centaurea</taxon>
    </lineage>
</organism>
<evidence type="ECO:0000313" key="3">
    <source>
        <dbReference type="Proteomes" id="UP001172457"/>
    </source>
</evidence>
<name>A0AA38SQV0_9ASTR</name>
<comment type="caution">
    <text evidence="2">The sequence shown here is derived from an EMBL/GenBank/DDBJ whole genome shotgun (WGS) entry which is preliminary data.</text>
</comment>
<dbReference type="PANTHER" id="PTHR46148:SF57">
    <property type="entry name" value="OS12G0499874 PROTEIN"/>
    <property type="match status" value="1"/>
</dbReference>
<dbReference type="InterPro" id="IPR056924">
    <property type="entry name" value="SH3_Tf2-1"/>
</dbReference>
<evidence type="ECO:0000259" key="1">
    <source>
        <dbReference type="Pfam" id="PF24626"/>
    </source>
</evidence>
<sequence length="251" mass="28550">MIEYVREPYAFDELWGPTRVLTDGRKGIHMPLGSCGGRTVSKLTRARYLVWTMSKSRFEASCEDGSDKTRHGVPVSIISDRDSPYLAILGALAYVLVVSRVSYNHSVHMSIVRQLCEMLYGRKCRTPICWGEVGQRVLGSTEMGVNRFRKRGKLGPRYIGPLTVLARVGKVAYCLELPEVLGQNHDTFHMSQLHKWPAGETTFIPLDDFHLDESLNYVETPVALLEQKVKRIRIKEFGTVKVQWQHRKGSE</sequence>
<keyword evidence="3" id="KW-1185">Reference proteome</keyword>
<dbReference type="Proteomes" id="UP001172457">
    <property type="component" value="Chromosome 5"/>
</dbReference>
<gene>
    <name evidence="2" type="ORF">OSB04_018882</name>
</gene>
<proteinExistence type="predicted"/>
<evidence type="ECO:0000313" key="2">
    <source>
        <dbReference type="EMBL" id="KAJ9546339.1"/>
    </source>
</evidence>
<dbReference type="PANTHER" id="PTHR46148">
    <property type="entry name" value="CHROMO DOMAIN-CONTAINING PROTEIN"/>
    <property type="match status" value="1"/>
</dbReference>
<feature type="domain" description="Tf2-1-like SH3-like" evidence="1">
    <location>
        <begin position="145"/>
        <end position="195"/>
    </location>
</feature>
<reference evidence="2" key="1">
    <citation type="submission" date="2023-03" db="EMBL/GenBank/DDBJ databases">
        <title>Chromosome-scale reference genome and RAD-based genetic map of yellow starthistle (Centaurea solstitialis) reveal putative structural variation and QTLs associated with invader traits.</title>
        <authorList>
            <person name="Reatini B."/>
            <person name="Cang F.A."/>
            <person name="Jiang Q."/>
            <person name="Mckibben M.T.W."/>
            <person name="Barker M.S."/>
            <person name="Rieseberg L.H."/>
            <person name="Dlugosch K.M."/>
        </authorList>
    </citation>
    <scope>NUCLEOTIDE SEQUENCE</scope>
    <source>
        <strain evidence="2">CAN-66</strain>
        <tissue evidence="2">Leaf</tissue>
    </source>
</reference>
<dbReference type="EMBL" id="JARYMX010000005">
    <property type="protein sequence ID" value="KAJ9546339.1"/>
    <property type="molecule type" value="Genomic_DNA"/>
</dbReference>
<dbReference type="AlphaFoldDB" id="A0AA38SQV0"/>
<dbReference type="Pfam" id="PF24626">
    <property type="entry name" value="SH3_Tf2-1"/>
    <property type="match status" value="1"/>
</dbReference>
<protein>
    <recommendedName>
        <fullName evidence="1">Tf2-1-like SH3-like domain-containing protein</fullName>
    </recommendedName>
</protein>
<accession>A0AA38SQV0</accession>